<evidence type="ECO:0000313" key="11">
    <source>
        <dbReference type="Proteomes" id="UP000294662"/>
    </source>
</evidence>
<accession>A0A4R5EVG5</accession>
<evidence type="ECO:0000256" key="2">
    <source>
        <dbReference type="ARBA" id="ARBA00004613"/>
    </source>
</evidence>
<evidence type="ECO:0000256" key="6">
    <source>
        <dbReference type="ARBA" id="ARBA00023143"/>
    </source>
</evidence>
<dbReference type="Pfam" id="PF06429">
    <property type="entry name" value="Flg_bbr_C"/>
    <property type="match status" value="1"/>
</dbReference>
<dbReference type="InterPro" id="IPR001444">
    <property type="entry name" value="Flag_bb_rod_N"/>
</dbReference>
<reference evidence="10 11" key="1">
    <citation type="submission" date="2019-03" db="EMBL/GenBank/DDBJ databases">
        <authorList>
            <person name="Zhang S."/>
        </authorList>
    </citation>
    <scope>NUCLEOTIDE SEQUENCE [LARGE SCALE GENOMIC DNA]</scope>
    <source>
        <strain evidence="10 11">S4J41</strain>
    </source>
</reference>
<gene>
    <name evidence="10" type="primary">flgK</name>
    <name evidence="10" type="ORF">E1B25_07630</name>
</gene>
<dbReference type="Pfam" id="PF22638">
    <property type="entry name" value="FlgK_D1"/>
    <property type="match status" value="1"/>
</dbReference>
<keyword evidence="10" id="KW-0282">Flagellum</keyword>
<sequence length="470" mass="49235">MSLSSALNTTATGLATSQTQTRIVADNIANAMTPGYVQREAVIVSSISGGAQVAEVRRDVDASLVRMARTESGKMAHQQAVSEGLGNYTIYLGQPGDGLSPADKFSEFNTAMTTLVNMPSSNGAQSAAVYAAESLAASIRGASDTLADVRAEVDMEIRYEVTDLNQALQDLADLNKQMRDFSNGSLEAADLADRRDGLLDQVAEIVGIRVTETSDGRVNVYTTGGAALVEGVQVQDVTYQPGDGSFFAGTTEITPGKDGLRGVEEGSLAGFAELKRDILPRFQLQLDEYARGLMQAFEGADASLSAGEAGLFTDNGSAFDASELEGLAGRLRVNDAVSHSGDSEVWRIRDGMGATTTGDVADATQIQAFIDGLDNPLGADPETSMSATVSVANFAAEMVSTQSAERARAESDYNAAASAAGLVQASRESVEGVNIDEELQKLMLIEQSYAANSKMLTAVGEMLDTLLAAV</sequence>
<dbReference type="Pfam" id="PF00460">
    <property type="entry name" value="Flg_bb_rod"/>
    <property type="match status" value="1"/>
</dbReference>
<feature type="domain" description="Flagellar basal-body/hook protein C-terminal" evidence="8">
    <location>
        <begin position="432"/>
        <end position="467"/>
    </location>
</feature>
<comment type="similarity">
    <text evidence="3">Belongs to the flagella basal body rod proteins family.</text>
</comment>
<dbReference type="GO" id="GO:0044780">
    <property type="term" value="P:bacterial-type flagellum assembly"/>
    <property type="evidence" value="ECO:0007669"/>
    <property type="project" value="InterPro"/>
</dbReference>
<evidence type="ECO:0000259" key="9">
    <source>
        <dbReference type="Pfam" id="PF22638"/>
    </source>
</evidence>
<dbReference type="EMBL" id="SMFP01000004">
    <property type="protein sequence ID" value="TDE38884.1"/>
    <property type="molecule type" value="Genomic_DNA"/>
</dbReference>
<dbReference type="AlphaFoldDB" id="A0A4R5EVG5"/>
<dbReference type="GO" id="GO:0009424">
    <property type="term" value="C:bacterial-type flagellum hook"/>
    <property type="evidence" value="ECO:0007669"/>
    <property type="project" value="InterPro"/>
</dbReference>
<evidence type="ECO:0000259" key="7">
    <source>
        <dbReference type="Pfam" id="PF00460"/>
    </source>
</evidence>
<dbReference type="GO" id="GO:0005576">
    <property type="term" value="C:extracellular region"/>
    <property type="evidence" value="ECO:0007669"/>
    <property type="project" value="UniProtKB-SubCell"/>
</dbReference>
<name>A0A4R5EVG5_9RHOB</name>
<dbReference type="InterPro" id="IPR010930">
    <property type="entry name" value="Flg_bb/hook_C_dom"/>
</dbReference>
<dbReference type="PANTHER" id="PTHR30033:SF1">
    <property type="entry name" value="FLAGELLAR HOOK-ASSOCIATED PROTEIN 1"/>
    <property type="match status" value="1"/>
</dbReference>
<keyword evidence="11" id="KW-1185">Reference proteome</keyword>
<proteinExistence type="inferred from homology"/>
<evidence type="ECO:0000259" key="8">
    <source>
        <dbReference type="Pfam" id="PF06429"/>
    </source>
</evidence>
<evidence type="ECO:0000256" key="5">
    <source>
        <dbReference type="ARBA" id="ARBA00022525"/>
    </source>
</evidence>
<dbReference type="NCBIfam" id="TIGR02492">
    <property type="entry name" value="flgK_ends"/>
    <property type="match status" value="1"/>
</dbReference>
<keyword evidence="10" id="KW-0969">Cilium</keyword>
<dbReference type="GO" id="GO:0009425">
    <property type="term" value="C:bacterial-type flagellum basal body"/>
    <property type="evidence" value="ECO:0007669"/>
    <property type="project" value="UniProtKB-SubCell"/>
</dbReference>
<dbReference type="Proteomes" id="UP000294662">
    <property type="component" value="Unassembled WGS sequence"/>
</dbReference>
<protein>
    <recommendedName>
        <fullName evidence="4">Flagellar hook-associated protein 1</fullName>
    </recommendedName>
</protein>
<organism evidence="10 11">
    <name type="scientific">Antarcticimicrobium sediminis</name>
    <dbReference type="NCBI Taxonomy" id="2546227"/>
    <lineage>
        <taxon>Bacteria</taxon>
        <taxon>Pseudomonadati</taxon>
        <taxon>Pseudomonadota</taxon>
        <taxon>Alphaproteobacteria</taxon>
        <taxon>Rhodobacterales</taxon>
        <taxon>Paracoccaceae</taxon>
        <taxon>Antarcticimicrobium</taxon>
    </lineage>
</organism>
<feature type="domain" description="Flagellar hook-associated protein FlgK helical" evidence="9">
    <location>
        <begin position="103"/>
        <end position="298"/>
    </location>
</feature>
<dbReference type="InterPro" id="IPR053927">
    <property type="entry name" value="FlgK_helical"/>
</dbReference>
<evidence type="ECO:0000256" key="4">
    <source>
        <dbReference type="ARBA" id="ARBA00016244"/>
    </source>
</evidence>
<comment type="caution">
    <text evidence="10">The sequence shown here is derived from an EMBL/GenBank/DDBJ whole genome shotgun (WGS) entry which is preliminary data.</text>
</comment>
<dbReference type="RefSeq" id="WP_132828177.1">
    <property type="nucleotide sequence ID" value="NZ_SMFP01000004.1"/>
</dbReference>
<feature type="domain" description="Flagellar basal body rod protein N-terminal" evidence="7">
    <location>
        <begin position="7"/>
        <end position="36"/>
    </location>
</feature>
<dbReference type="SUPFAM" id="SSF64518">
    <property type="entry name" value="Phase 1 flagellin"/>
    <property type="match status" value="1"/>
</dbReference>
<keyword evidence="6" id="KW-0975">Bacterial flagellum</keyword>
<evidence type="ECO:0000313" key="10">
    <source>
        <dbReference type="EMBL" id="TDE38884.1"/>
    </source>
</evidence>
<keyword evidence="10" id="KW-0966">Cell projection</keyword>
<dbReference type="PANTHER" id="PTHR30033">
    <property type="entry name" value="FLAGELLAR HOOK-ASSOCIATED PROTEIN 1"/>
    <property type="match status" value="1"/>
</dbReference>
<comment type="subcellular location">
    <subcellularLocation>
        <location evidence="1">Bacterial flagellum basal body</location>
    </subcellularLocation>
    <subcellularLocation>
        <location evidence="2">Secreted</location>
    </subcellularLocation>
</comment>
<dbReference type="InterPro" id="IPR002371">
    <property type="entry name" value="FlgK"/>
</dbReference>
<keyword evidence="5" id="KW-0964">Secreted</keyword>
<dbReference type="OrthoDB" id="7181295at2"/>
<evidence type="ECO:0000256" key="1">
    <source>
        <dbReference type="ARBA" id="ARBA00004117"/>
    </source>
</evidence>
<evidence type="ECO:0000256" key="3">
    <source>
        <dbReference type="ARBA" id="ARBA00009677"/>
    </source>
</evidence>
<dbReference type="GO" id="GO:0005198">
    <property type="term" value="F:structural molecule activity"/>
    <property type="evidence" value="ECO:0007669"/>
    <property type="project" value="InterPro"/>
</dbReference>